<comment type="pathway">
    <text evidence="2 12">Amino-acid biosynthesis; L-histidine biosynthesis; L-histidine from 5-phospho-alpha-D-ribose 1-diphosphate: step 5/9.</text>
</comment>
<dbReference type="GO" id="GO:0000105">
    <property type="term" value="P:L-histidine biosynthetic process"/>
    <property type="evidence" value="ECO:0007669"/>
    <property type="project" value="UniProtKB-UniRule"/>
</dbReference>
<evidence type="ECO:0000256" key="9">
    <source>
        <dbReference type="ARBA" id="ARBA00023239"/>
    </source>
</evidence>
<protein>
    <recommendedName>
        <fullName evidence="12">Imidazole glycerol phosphate synthase subunit HisH</fullName>
        <ecNumber evidence="12">4.3.2.10</ecNumber>
    </recommendedName>
    <alternativeName>
        <fullName evidence="12">IGP synthase glutaminase subunit</fullName>
        <ecNumber evidence="12">3.5.1.2</ecNumber>
    </alternativeName>
    <alternativeName>
        <fullName evidence="12">IGP synthase subunit HisH</fullName>
    </alternativeName>
    <alternativeName>
        <fullName evidence="12">ImGP synthase subunit HisH</fullName>
        <shortName evidence="12">IGPS subunit HisH</shortName>
    </alternativeName>
</protein>
<comment type="catalytic activity">
    <reaction evidence="11 12">
        <text>L-glutamine + H2O = L-glutamate + NH4(+)</text>
        <dbReference type="Rhea" id="RHEA:15889"/>
        <dbReference type="ChEBI" id="CHEBI:15377"/>
        <dbReference type="ChEBI" id="CHEBI:28938"/>
        <dbReference type="ChEBI" id="CHEBI:29985"/>
        <dbReference type="ChEBI" id="CHEBI:58359"/>
        <dbReference type="EC" id="3.5.1.2"/>
    </reaction>
</comment>
<dbReference type="RefSeq" id="WP_087464595.1">
    <property type="nucleotide sequence ID" value="NZ_CP021425.1"/>
</dbReference>
<organism evidence="15 16">
    <name type="scientific">Oleiphilus messinensis</name>
    <dbReference type="NCBI Taxonomy" id="141451"/>
    <lineage>
        <taxon>Bacteria</taxon>
        <taxon>Pseudomonadati</taxon>
        <taxon>Pseudomonadota</taxon>
        <taxon>Gammaproteobacteria</taxon>
        <taxon>Oceanospirillales</taxon>
        <taxon>Oleiphilaceae</taxon>
        <taxon>Oleiphilus</taxon>
    </lineage>
</organism>
<dbReference type="GO" id="GO:0004359">
    <property type="term" value="F:glutaminase activity"/>
    <property type="evidence" value="ECO:0007669"/>
    <property type="project" value="UniProtKB-EC"/>
</dbReference>
<feature type="active site" evidence="12 13">
    <location>
        <position position="199"/>
    </location>
</feature>
<name>A0A1Y0ICI2_9GAMM</name>
<keyword evidence="5 12" id="KW-0028">Amino-acid biosynthesis</keyword>
<evidence type="ECO:0000256" key="8">
    <source>
        <dbReference type="ARBA" id="ARBA00023102"/>
    </source>
</evidence>
<dbReference type="KEGG" id="ome:OLMES_4154"/>
<evidence type="ECO:0000256" key="3">
    <source>
        <dbReference type="ARBA" id="ARBA00011152"/>
    </source>
</evidence>
<dbReference type="PROSITE" id="PS51273">
    <property type="entry name" value="GATASE_TYPE_1"/>
    <property type="match status" value="1"/>
</dbReference>
<dbReference type="InterPro" id="IPR010139">
    <property type="entry name" value="Imidazole-glycPsynth_HisH"/>
</dbReference>
<keyword evidence="7 12" id="KW-0315">Glutamine amidotransferase</keyword>
<keyword evidence="16" id="KW-1185">Reference proteome</keyword>
<feature type="active site" evidence="12 13">
    <location>
        <position position="197"/>
    </location>
</feature>
<dbReference type="EC" id="3.5.1.2" evidence="12"/>
<dbReference type="HAMAP" id="MF_00278">
    <property type="entry name" value="HisH"/>
    <property type="match status" value="1"/>
</dbReference>
<evidence type="ECO:0000313" key="15">
    <source>
        <dbReference type="EMBL" id="ARU58171.1"/>
    </source>
</evidence>
<dbReference type="CDD" id="cd01748">
    <property type="entry name" value="GATase1_IGP_Synthase"/>
    <property type="match status" value="1"/>
</dbReference>
<evidence type="ECO:0000256" key="13">
    <source>
        <dbReference type="PIRSR" id="PIRSR000495-1"/>
    </source>
</evidence>
<gene>
    <name evidence="12" type="primary">hisH</name>
    <name evidence="15" type="ORF">OLMES_4154</name>
</gene>
<accession>A0A1Y0ICI2</accession>
<dbReference type="PIRSF" id="PIRSF000495">
    <property type="entry name" value="Amidotransf_hisH"/>
    <property type="match status" value="1"/>
</dbReference>
<evidence type="ECO:0000256" key="1">
    <source>
        <dbReference type="ARBA" id="ARBA00004496"/>
    </source>
</evidence>
<dbReference type="GO" id="GO:0016829">
    <property type="term" value="F:lyase activity"/>
    <property type="evidence" value="ECO:0007669"/>
    <property type="project" value="UniProtKB-KW"/>
</dbReference>
<keyword evidence="8 12" id="KW-0368">Histidine biosynthesis</keyword>
<reference evidence="15 16" key="1">
    <citation type="submission" date="2017-05" db="EMBL/GenBank/DDBJ databases">
        <title>Genomic insights into alkan degradation activity of Oleiphilus messinensis.</title>
        <authorList>
            <person name="Kozyavkin S.A."/>
            <person name="Slesarev A.I."/>
            <person name="Golyshin P.N."/>
            <person name="Korzhenkov A."/>
            <person name="Golyshina O.N."/>
            <person name="Toshchakov S.V."/>
        </authorList>
    </citation>
    <scope>NUCLEOTIDE SEQUENCE [LARGE SCALE GENOMIC DNA]</scope>
    <source>
        <strain evidence="15 16">ME102</strain>
    </source>
</reference>
<dbReference type="NCBIfam" id="TIGR01855">
    <property type="entry name" value="IMP_synth_hisH"/>
    <property type="match status" value="1"/>
</dbReference>
<evidence type="ECO:0000256" key="5">
    <source>
        <dbReference type="ARBA" id="ARBA00022605"/>
    </source>
</evidence>
<evidence type="ECO:0000256" key="4">
    <source>
        <dbReference type="ARBA" id="ARBA00022490"/>
    </source>
</evidence>
<sequence length="219" mass="24020">MNTIAVIDYGMGNLHSVSKALEHVAPDARVLVTADPKTVLDADRVLLPGVGAIRDCMAEIRRLGFDDLVRTAAKDRPFLGICVGMQALMSHSEENNGVDCLGLFPEKVRYFGEPLIGNPELGEAPVKLKVPHMGWNQVSQDQDHPLWHGIPDQSRFYFVHSYYAEPAADGSVYGSANYGKKLAAAVGRDNVFAVQFHPEKSHEAGLQLLKNFAHWSGNL</sequence>
<feature type="domain" description="Glutamine amidotransferase" evidence="14">
    <location>
        <begin position="6"/>
        <end position="213"/>
    </location>
</feature>
<dbReference type="AlphaFoldDB" id="A0A1Y0ICI2"/>
<dbReference type="InterPro" id="IPR017926">
    <property type="entry name" value="GATASE"/>
</dbReference>
<keyword evidence="6 12" id="KW-0378">Hydrolase</keyword>
<dbReference type="InterPro" id="IPR029062">
    <property type="entry name" value="Class_I_gatase-like"/>
</dbReference>
<feature type="active site" description="Nucleophile" evidence="12 13">
    <location>
        <position position="82"/>
    </location>
</feature>
<dbReference type="PANTHER" id="PTHR42701:SF2">
    <property type="entry name" value="IMIDAZOLE GLYCEROL PHOSPHATE SYNTHASE SUBUNIT HISH 1"/>
    <property type="match status" value="1"/>
</dbReference>
<dbReference type="Gene3D" id="3.40.50.880">
    <property type="match status" value="1"/>
</dbReference>
<comment type="catalytic activity">
    <reaction evidence="10 12">
        <text>5-[(5-phospho-1-deoxy-D-ribulos-1-ylimino)methylamino]-1-(5-phospho-beta-D-ribosyl)imidazole-4-carboxamide + L-glutamine = D-erythro-1-(imidazol-4-yl)glycerol 3-phosphate + 5-amino-1-(5-phospho-beta-D-ribosyl)imidazole-4-carboxamide + L-glutamate + H(+)</text>
        <dbReference type="Rhea" id="RHEA:24793"/>
        <dbReference type="ChEBI" id="CHEBI:15378"/>
        <dbReference type="ChEBI" id="CHEBI:29985"/>
        <dbReference type="ChEBI" id="CHEBI:58278"/>
        <dbReference type="ChEBI" id="CHEBI:58359"/>
        <dbReference type="ChEBI" id="CHEBI:58475"/>
        <dbReference type="ChEBI" id="CHEBI:58525"/>
        <dbReference type="EC" id="4.3.2.10"/>
    </reaction>
</comment>
<comment type="subunit">
    <text evidence="3 12">Heterodimer of HisH and HisF.</text>
</comment>
<evidence type="ECO:0000256" key="6">
    <source>
        <dbReference type="ARBA" id="ARBA00022801"/>
    </source>
</evidence>
<dbReference type="EMBL" id="CP021425">
    <property type="protein sequence ID" value="ARU58171.1"/>
    <property type="molecule type" value="Genomic_DNA"/>
</dbReference>
<keyword evidence="9 12" id="KW-0456">Lyase</keyword>
<proteinExistence type="inferred from homology"/>
<evidence type="ECO:0000313" key="16">
    <source>
        <dbReference type="Proteomes" id="UP000196027"/>
    </source>
</evidence>
<dbReference type="Proteomes" id="UP000196027">
    <property type="component" value="Chromosome"/>
</dbReference>
<evidence type="ECO:0000256" key="7">
    <source>
        <dbReference type="ARBA" id="ARBA00022962"/>
    </source>
</evidence>
<dbReference type="GO" id="GO:0005737">
    <property type="term" value="C:cytoplasm"/>
    <property type="evidence" value="ECO:0007669"/>
    <property type="project" value="UniProtKB-SubCell"/>
</dbReference>
<dbReference type="PANTHER" id="PTHR42701">
    <property type="entry name" value="IMIDAZOLE GLYCEROL PHOSPHATE SYNTHASE SUBUNIT HISH"/>
    <property type="match status" value="1"/>
</dbReference>
<evidence type="ECO:0000256" key="12">
    <source>
        <dbReference type="HAMAP-Rule" id="MF_00278"/>
    </source>
</evidence>
<dbReference type="FunFam" id="3.40.50.880:FF:000023">
    <property type="entry name" value="Imidazole glycerol phosphate synthase subunit HisH"/>
    <property type="match status" value="1"/>
</dbReference>
<comment type="function">
    <text evidence="12">IGPS catalyzes the conversion of PRFAR and glutamine to IGP, AICAR and glutamate. The HisH subunit catalyzes the hydrolysis of glutamine to glutamate and ammonia as part of the synthesis of IGP and AICAR. The resulting ammonia molecule is channeled to the active site of HisF.</text>
</comment>
<keyword evidence="4 12" id="KW-0963">Cytoplasm</keyword>
<evidence type="ECO:0000259" key="14">
    <source>
        <dbReference type="Pfam" id="PF00117"/>
    </source>
</evidence>
<evidence type="ECO:0000256" key="10">
    <source>
        <dbReference type="ARBA" id="ARBA00047838"/>
    </source>
</evidence>
<dbReference type="SUPFAM" id="SSF52317">
    <property type="entry name" value="Class I glutamine amidotransferase-like"/>
    <property type="match status" value="1"/>
</dbReference>
<evidence type="ECO:0000256" key="2">
    <source>
        <dbReference type="ARBA" id="ARBA00005091"/>
    </source>
</evidence>
<evidence type="ECO:0000256" key="11">
    <source>
        <dbReference type="ARBA" id="ARBA00049534"/>
    </source>
</evidence>
<dbReference type="OrthoDB" id="9807137at2"/>
<dbReference type="EC" id="4.3.2.10" evidence="12"/>
<dbReference type="GO" id="GO:0000107">
    <property type="term" value="F:imidazoleglycerol-phosphate synthase activity"/>
    <property type="evidence" value="ECO:0007669"/>
    <property type="project" value="UniProtKB-UniRule"/>
</dbReference>
<dbReference type="UniPathway" id="UPA00031">
    <property type="reaction ID" value="UER00010"/>
</dbReference>
<comment type="subcellular location">
    <subcellularLocation>
        <location evidence="1 12">Cytoplasm</location>
    </subcellularLocation>
</comment>
<dbReference type="Pfam" id="PF00117">
    <property type="entry name" value="GATase"/>
    <property type="match status" value="1"/>
</dbReference>